<feature type="region of interest" description="Disordered" evidence="2">
    <location>
        <begin position="385"/>
        <end position="437"/>
    </location>
</feature>
<feature type="non-terminal residue" evidence="3">
    <location>
        <position position="1"/>
    </location>
</feature>
<feature type="compositionally biased region" description="Basic residues" evidence="2">
    <location>
        <begin position="395"/>
        <end position="407"/>
    </location>
</feature>
<sequence>MQEEFLPFDVTFNSAEVAEGSSHACDKVPANTFVMSAQAAEPFVAAADMIRLPQLEDELVLQGGDTLYKSLLSSQMKSLAITHASLRQYRELSRMKADRDNLHQDLGALETKVKEKEEEIALSEKRVANLSSEKETLNKSIEDFKMKVPSLEKQELDGSLVKATDTNNALRDQVDVAEREVAALAGAEKLPLSGLCDRIRDALVSVGMVPDHLPEDASVEHRQAWLTANIPYVVKASRTFSSNAIQLAVRDLLHSPEAGGSDTLKKVVSDSFCFTSIDSTPDSVVEALVKFVGHIDESFWSRVLSIGRPPQRDDSSDISLSEFTTPEVSSEVSLSEFANLEPSSQQLARREPPIEVFNSPSEIDLSKGEGPLIFPPGSLVATGRVYHSDSEGCRGRGKRGSRGRRSRGASSSRGSTRKKRGSRCHRNPPVDSEGPSSCFDAASHVERMISSGVVDPIFQRPYSPSSGYDIDEFSVKAKPFCYRICFVIFWKDISYLRGVSVVDLHSS</sequence>
<evidence type="ECO:0000313" key="3">
    <source>
        <dbReference type="EMBL" id="TVU50509.1"/>
    </source>
</evidence>
<evidence type="ECO:0000256" key="1">
    <source>
        <dbReference type="SAM" id="Coils"/>
    </source>
</evidence>
<proteinExistence type="predicted"/>
<comment type="caution">
    <text evidence="3">The sequence shown here is derived from an EMBL/GenBank/DDBJ whole genome shotgun (WGS) entry which is preliminary data.</text>
</comment>
<accession>A0A5J9WQP9</accession>
<dbReference type="Proteomes" id="UP000324897">
    <property type="component" value="Chromosome 6"/>
</dbReference>
<reference evidence="3 4" key="1">
    <citation type="journal article" date="2019" name="Sci. Rep.">
        <title>A high-quality genome of Eragrostis curvula grass provides insights into Poaceae evolution and supports new strategies to enhance forage quality.</title>
        <authorList>
            <person name="Carballo J."/>
            <person name="Santos B.A.C.M."/>
            <person name="Zappacosta D."/>
            <person name="Garbus I."/>
            <person name="Selva J.P."/>
            <person name="Gallo C.A."/>
            <person name="Diaz A."/>
            <person name="Albertini E."/>
            <person name="Caccamo M."/>
            <person name="Echenique V."/>
        </authorList>
    </citation>
    <scope>NUCLEOTIDE SEQUENCE [LARGE SCALE GENOMIC DNA]</scope>
    <source>
        <strain evidence="4">cv. Victoria</strain>
        <tissue evidence="3">Leaf</tissue>
    </source>
</reference>
<dbReference type="AlphaFoldDB" id="A0A5J9WQP9"/>
<keyword evidence="4" id="KW-1185">Reference proteome</keyword>
<evidence type="ECO:0000256" key="2">
    <source>
        <dbReference type="SAM" id="MobiDB-lite"/>
    </source>
</evidence>
<feature type="compositionally biased region" description="Basic residues" evidence="2">
    <location>
        <begin position="415"/>
        <end position="426"/>
    </location>
</feature>
<dbReference type="EMBL" id="RWGY01000002">
    <property type="protein sequence ID" value="TVU50509.1"/>
    <property type="molecule type" value="Genomic_DNA"/>
</dbReference>
<gene>
    <name evidence="3" type="ORF">EJB05_01882</name>
</gene>
<evidence type="ECO:0000313" key="4">
    <source>
        <dbReference type="Proteomes" id="UP000324897"/>
    </source>
</evidence>
<dbReference type="Gramene" id="TVU50509">
    <property type="protein sequence ID" value="TVU50509"/>
    <property type="gene ID" value="EJB05_01882"/>
</dbReference>
<keyword evidence="1" id="KW-0175">Coiled coil</keyword>
<feature type="coiled-coil region" evidence="1">
    <location>
        <begin position="92"/>
        <end position="187"/>
    </location>
</feature>
<name>A0A5J9WQP9_9POAL</name>
<organism evidence="3 4">
    <name type="scientific">Eragrostis curvula</name>
    <name type="common">weeping love grass</name>
    <dbReference type="NCBI Taxonomy" id="38414"/>
    <lineage>
        <taxon>Eukaryota</taxon>
        <taxon>Viridiplantae</taxon>
        <taxon>Streptophyta</taxon>
        <taxon>Embryophyta</taxon>
        <taxon>Tracheophyta</taxon>
        <taxon>Spermatophyta</taxon>
        <taxon>Magnoliopsida</taxon>
        <taxon>Liliopsida</taxon>
        <taxon>Poales</taxon>
        <taxon>Poaceae</taxon>
        <taxon>PACMAD clade</taxon>
        <taxon>Chloridoideae</taxon>
        <taxon>Eragrostideae</taxon>
        <taxon>Eragrostidinae</taxon>
        <taxon>Eragrostis</taxon>
    </lineage>
</organism>
<protein>
    <submittedName>
        <fullName evidence="3">Uncharacterized protein</fullName>
    </submittedName>
</protein>